<evidence type="ECO:0000256" key="6">
    <source>
        <dbReference type="ARBA" id="ARBA00023125"/>
    </source>
</evidence>
<dbReference type="EMBL" id="CP000585">
    <property type="protein sequence ID" value="ABO96307.1"/>
    <property type="molecule type" value="Genomic_DNA"/>
</dbReference>
<protein>
    <recommendedName>
        <fullName evidence="9">DNA 3'-5' helicase</fullName>
        <ecNumber evidence="9">5.6.2.4</ecNumber>
    </recommendedName>
</protein>
<reference evidence="14 15" key="1">
    <citation type="journal article" date="2007" name="Proc. Natl. Acad. Sci. U.S.A.">
        <title>The tiny eukaryote Ostreococcus provides genomic insights into the paradox of plankton speciation.</title>
        <authorList>
            <person name="Palenik B."/>
            <person name="Grimwood J."/>
            <person name="Aerts A."/>
            <person name="Rouze P."/>
            <person name="Salamov A."/>
            <person name="Putnam N."/>
            <person name="Dupont C."/>
            <person name="Jorgensen R."/>
            <person name="Derelle E."/>
            <person name="Rombauts S."/>
            <person name="Zhou K."/>
            <person name="Otillar R."/>
            <person name="Merchant S.S."/>
            <person name="Podell S."/>
            <person name="Gaasterland T."/>
            <person name="Napoli C."/>
            <person name="Gendler K."/>
            <person name="Manuell A."/>
            <person name="Tai V."/>
            <person name="Vallon O."/>
            <person name="Piganeau G."/>
            <person name="Jancek S."/>
            <person name="Heijde M."/>
            <person name="Jabbari K."/>
            <person name="Bowler C."/>
            <person name="Lohr M."/>
            <person name="Robbens S."/>
            <person name="Werner G."/>
            <person name="Dubchak I."/>
            <person name="Pazour G.J."/>
            <person name="Ren Q."/>
            <person name="Paulsen I."/>
            <person name="Delwiche C."/>
            <person name="Schmutz J."/>
            <person name="Rokhsar D."/>
            <person name="Van de Peer Y."/>
            <person name="Moreau H."/>
            <person name="Grigoriev I.V."/>
        </authorList>
    </citation>
    <scope>NUCLEOTIDE SEQUENCE [LARGE SCALE GENOMIC DNA]</scope>
    <source>
        <strain evidence="14 15">CCE9901</strain>
    </source>
</reference>
<dbReference type="EC" id="5.6.2.4" evidence="9"/>
<dbReference type="InterPro" id="IPR027417">
    <property type="entry name" value="P-loop_NTPase"/>
</dbReference>
<evidence type="ECO:0000256" key="9">
    <source>
        <dbReference type="ARBA" id="ARBA00034808"/>
    </source>
</evidence>
<proteinExistence type="inferred from homology"/>
<evidence type="ECO:0000256" key="1">
    <source>
        <dbReference type="ARBA" id="ARBA00009922"/>
    </source>
</evidence>
<dbReference type="InterPro" id="IPR013986">
    <property type="entry name" value="DExx_box_DNA_helicase_dom_sf"/>
</dbReference>
<comment type="similarity">
    <text evidence="1">Belongs to the helicase family. UvrD subfamily.</text>
</comment>
<organism evidence="14 15">
    <name type="scientific">Ostreococcus lucimarinus (strain CCE9901)</name>
    <dbReference type="NCBI Taxonomy" id="436017"/>
    <lineage>
        <taxon>Eukaryota</taxon>
        <taxon>Viridiplantae</taxon>
        <taxon>Chlorophyta</taxon>
        <taxon>Mamiellophyceae</taxon>
        <taxon>Mamiellales</taxon>
        <taxon>Bathycoccaceae</taxon>
        <taxon>Ostreococcus</taxon>
    </lineage>
</organism>
<feature type="non-terminal residue" evidence="14">
    <location>
        <position position="1"/>
    </location>
</feature>
<dbReference type="PANTHER" id="PTHR11070:SF2">
    <property type="entry name" value="ATP-DEPENDENT DNA HELICASE SRS2"/>
    <property type="match status" value="1"/>
</dbReference>
<keyword evidence="5 11" id="KW-0067">ATP-binding</keyword>
<dbReference type="InterPro" id="IPR000212">
    <property type="entry name" value="DNA_helicase_UvrD/REP"/>
</dbReference>
<evidence type="ECO:0000256" key="3">
    <source>
        <dbReference type="ARBA" id="ARBA00022801"/>
    </source>
</evidence>
<feature type="domain" description="UvrD-like helicase C-terminal" evidence="13">
    <location>
        <begin position="276"/>
        <end position="559"/>
    </location>
</feature>
<dbReference type="CDD" id="cd17932">
    <property type="entry name" value="DEXQc_UvrD"/>
    <property type="match status" value="1"/>
</dbReference>
<dbReference type="GeneID" id="5001860"/>
<dbReference type="AlphaFoldDB" id="A4RXK7"/>
<dbReference type="InterPro" id="IPR014016">
    <property type="entry name" value="UvrD-like_ATP-bd"/>
</dbReference>
<evidence type="ECO:0000256" key="10">
    <source>
        <dbReference type="ARBA" id="ARBA00048988"/>
    </source>
</evidence>
<feature type="non-terminal residue" evidence="14">
    <location>
        <position position="657"/>
    </location>
</feature>
<dbReference type="RefSeq" id="XP_001418014.1">
    <property type="nucleotide sequence ID" value="XM_001417977.1"/>
</dbReference>
<evidence type="ECO:0000313" key="14">
    <source>
        <dbReference type="EMBL" id="ABO96307.1"/>
    </source>
</evidence>
<dbReference type="OMA" id="DYPDATT"/>
<comment type="catalytic activity">
    <reaction evidence="8">
        <text>Couples ATP hydrolysis with the unwinding of duplex DNA by translocating in the 3'-5' direction.</text>
        <dbReference type="EC" id="5.6.2.4"/>
    </reaction>
</comment>
<evidence type="ECO:0000256" key="5">
    <source>
        <dbReference type="ARBA" id="ARBA00022840"/>
    </source>
</evidence>
<dbReference type="GO" id="GO:0005524">
    <property type="term" value="F:ATP binding"/>
    <property type="evidence" value="ECO:0007669"/>
    <property type="project" value="UniProtKB-UniRule"/>
</dbReference>
<dbReference type="GO" id="GO:0003677">
    <property type="term" value="F:DNA binding"/>
    <property type="evidence" value="ECO:0007669"/>
    <property type="project" value="UniProtKB-KW"/>
</dbReference>
<dbReference type="Pfam" id="PF13361">
    <property type="entry name" value="UvrD_C"/>
    <property type="match status" value="1"/>
</dbReference>
<dbReference type="eggNOG" id="KOG2108">
    <property type="taxonomic scope" value="Eukaryota"/>
</dbReference>
<evidence type="ECO:0000256" key="8">
    <source>
        <dbReference type="ARBA" id="ARBA00034617"/>
    </source>
</evidence>
<dbReference type="SUPFAM" id="SSF52540">
    <property type="entry name" value="P-loop containing nucleoside triphosphate hydrolases"/>
    <property type="match status" value="1"/>
</dbReference>
<sequence>LNDDQRAAVLAPVGATRVLAGPGSGKTHVLIGRVAHLIHELKTPPREILCITFTNKAARELRERLRDKIGDAAAREITAGTFHSVAARMLRRHGDRIPGIGRTGEFTIYDADDSKQIVQGVLVNKFGETKKTAQPGPMRNWISTSKSCPIPPMSHERFVECYDEYELGLRQANAFDFDDLLSATVAMLEMCPDVRSYYEHRWSQVLVDEFQDTSTTQYELIRKLSQPQGSVFVVGDADQAIYGWRGAEVANIRTQFDEDFKDVQTHMLTTNYRSTATIVEAAQAVIKESAFPSPLDLVANTPGGRDVAIVEANDDREEAEFIALEARKSVKEDPDLRYSEIAVLYRTNSQARVLEEAFIRAGVPHKVIGDTSFYGRKEIKDMIAYLRVVSNSADTVSLNRIINTPTRGIGNSTIEKLSAWIDTLPKTDGTELLPSAEEMGLTTRARSAVLKFSQLMAETREKAKSSTPGELLEAIIKCTGYDTLVQDADDGNERWAFVQELINLAKEPPQDIDETIQDRVGLEALGSFLEGISLLTSAESKEEEGGDTVKLMTMHASKGLEFNSVFISGVEEGLIPFVRNGDSEDDQDEEVRLFYVGITRAKRKLMLCHARERRRFGQSAQPARRSFLLDSISAMLTGSKKPERSVSIPSTSRGKAT</sequence>
<evidence type="ECO:0000313" key="15">
    <source>
        <dbReference type="Proteomes" id="UP000001568"/>
    </source>
</evidence>
<keyword evidence="7" id="KW-0413">Isomerase</keyword>
<dbReference type="OrthoDB" id="542744at2759"/>
<feature type="domain" description="UvrD-like helicase ATP-binding" evidence="12">
    <location>
        <begin position="1"/>
        <end position="275"/>
    </location>
</feature>
<dbReference type="InterPro" id="IPR014017">
    <property type="entry name" value="DNA_helicase_UvrD-like_C"/>
</dbReference>
<dbReference type="STRING" id="436017.A4RXK7"/>
<dbReference type="Gene3D" id="1.10.486.10">
    <property type="entry name" value="PCRA, domain 4"/>
    <property type="match status" value="1"/>
</dbReference>
<gene>
    <name evidence="14" type="ORF">OSTLU_917</name>
</gene>
<evidence type="ECO:0000256" key="4">
    <source>
        <dbReference type="ARBA" id="ARBA00022806"/>
    </source>
</evidence>
<keyword evidence="6" id="KW-0238">DNA-binding</keyword>
<keyword evidence="2 11" id="KW-0547">Nucleotide-binding</keyword>
<evidence type="ECO:0000256" key="11">
    <source>
        <dbReference type="PROSITE-ProRule" id="PRU00560"/>
    </source>
</evidence>
<keyword evidence="4 11" id="KW-0347">Helicase</keyword>
<evidence type="ECO:0000259" key="13">
    <source>
        <dbReference type="PROSITE" id="PS51217"/>
    </source>
</evidence>
<dbReference type="Gene3D" id="3.40.50.300">
    <property type="entry name" value="P-loop containing nucleotide triphosphate hydrolases"/>
    <property type="match status" value="2"/>
</dbReference>
<name>A4RXK7_OSTLU</name>
<dbReference type="Gene3D" id="1.10.10.160">
    <property type="match status" value="1"/>
</dbReference>
<keyword evidence="15" id="KW-1185">Reference proteome</keyword>
<dbReference type="PROSITE" id="PS51217">
    <property type="entry name" value="UVRD_HELICASE_CTER"/>
    <property type="match status" value="1"/>
</dbReference>
<dbReference type="PROSITE" id="PS50890">
    <property type="entry name" value="PUA"/>
    <property type="match status" value="1"/>
</dbReference>
<evidence type="ECO:0000256" key="7">
    <source>
        <dbReference type="ARBA" id="ARBA00023235"/>
    </source>
</evidence>
<dbReference type="PANTHER" id="PTHR11070">
    <property type="entry name" value="UVRD / RECB / PCRA DNA HELICASE FAMILY MEMBER"/>
    <property type="match status" value="1"/>
</dbReference>
<dbReference type="Pfam" id="PF00580">
    <property type="entry name" value="UvrD-helicase"/>
    <property type="match status" value="1"/>
</dbReference>
<dbReference type="PROSITE" id="PS51198">
    <property type="entry name" value="UVRD_HELICASE_ATP_BIND"/>
    <property type="match status" value="1"/>
</dbReference>
<evidence type="ECO:0000256" key="2">
    <source>
        <dbReference type="ARBA" id="ARBA00022741"/>
    </source>
</evidence>
<evidence type="ECO:0000259" key="12">
    <source>
        <dbReference type="PROSITE" id="PS51198"/>
    </source>
</evidence>
<dbReference type="GO" id="GO:0000725">
    <property type="term" value="P:recombinational repair"/>
    <property type="evidence" value="ECO:0007669"/>
    <property type="project" value="TreeGrafter"/>
</dbReference>
<dbReference type="KEGG" id="olu:OSTLU_917"/>
<dbReference type="Proteomes" id="UP000001568">
    <property type="component" value="Chromosome 5"/>
</dbReference>
<dbReference type="HOGENOM" id="CLU_004585_5_4_1"/>
<comment type="catalytic activity">
    <reaction evidence="10">
        <text>ATP + H2O = ADP + phosphate + H(+)</text>
        <dbReference type="Rhea" id="RHEA:13065"/>
        <dbReference type="ChEBI" id="CHEBI:15377"/>
        <dbReference type="ChEBI" id="CHEBI:15378"/>
        <dbReference type="ChEBI" id="CHEBI:30616"/>
        <dbReference type="ChEBI" id="CHEBI:43474"/>
        <dbReference type="ChEBI" id="CHEBI:456216"/>
        <dbReference type="EC" id="5.6.2.4"/>
    </reaction>
</comment>
<keyword evidence="3 11" id="KW-0378">Hydrolase</keyword>
<accession>A4RXK7</accession>
<feature type="binding site" evidence="11">
    <location>
        <begin position="20"/>
        <end position="27"/>
    </location>
    <ligand>
        <name>ATP</name>
        <dbReference type="ChEBI" id="CHEBI:30616"/>
    </ligand>
</feature>
<dbReference type="GO" id="GO:0043138">
    <property type="term" value="F:3'-5' DNA helicase activity"/>
    <property type="evidence" value="ECO:0007669"/>
    <property type="project" value="UniProtKB-EC"/>
</dbReference>
<dbReference type="GO" id="GO:0016787">
    <property type="term" value="F:hydrolase activity"/>
    <property type="evidence" value="ECO:0007669"/>
    <property type="project" value="UniProtKB-UniRule"/>
</dbReference>